<dbReference type="InterPro" id="IPR000253">
    <property type="entry name" value="FHA_dom"/>
</dbReference>
<dbReference type="EMBL" id="JAKRRY010000043">
    <property type="protein sequence ID" value="MCW8348643.1"/>
    <property type="molecule type" value="Genomic_DNA"/>
</dbReference>
<dbReference type="CDD" id="cd00060">
    <property type="entry name" value="FHA"/>
    <property type="match status" value="1"/>
</dbReference>
<evidence type="ECO:0000313" key="3">
    <source>
        <dbReference type="EMBL" id="MCW8348643.1"/>
    </source>
</evidence>
<dbReference type="SMART" id="SM00240">
    <property type="entry name" value="FHA"/>
    <property type="match status" value="1"/>
</dbReference>
<dbReference type="InterPro" id="IPR008984">
    <property type="entry name" value="SMAD_FHA_dom_sf"/>
</dbReference>
<dbReference type="Pfam" id="PF00498">
    <property type="entry name" value="FHA"/>
    <property type="match status" value="1"/>
</dbReference>
<proteinExistence type="predicted"/>
<keyword evidence="4" id="KW-1185">Reference proteome</keyword>
<dbReference type="InterPro" id="IPR046883">
    <property type="entry name" value="T6SS_FHA_C"/>
</dbReference>
<organism evidence="3 4">
    <name type="scientific">Vibrio qingdaonensis</name>
    <dbReference type="NCBI Taxonomy" id="2829491"/>
    <lineage>
        <taxon>Bacteria</taxon>
        <taxon>Pseudomonadati</taxon>
        <taxon>Pseudomonadota</taxon>
        <taxon>Gammaproteobacteria</taxon>
        <taxon>Vibrionales</taxon>
        <taxon>Vibrionaceae</taxon>
        <taxon>Vibrio</taxon>
    </lineage>
</organism>
<dbReference type="AlphaFoldDB" id="A0A9X3CS40"/>
<evidence type="ECO:0000256" key="1">
    <source>
        <dbReference type="SAM" id="MobiDB-lite"/>
    </source>
</evidence>
<comment type="caution">
    <text evidence="3">The sequence shown here is derived from an EMBL/GenBank/DDBJ whole genome shotgun (WGS) entry which is preliminary data.</text>
</comment>
<evidence type="ECO:0000259" key="2">
    <source>
        <dbReference type="PROSITE" id="PS50006"/>
    </source>
</evidence>
<protein>
    <submittedName>
        <fullName evidence="3">FHA domain-containing protein</fullName>
    </submittedName>
</protein>
<dbReference type="Gene3D" id="2.60.200.20">
    <property type="match status" value="1"/>
</dbReference>
<gene>
    <name evidence="3" type="ORF">MD535_21885</name>
</gene>
<dbReference type="Proteomes" id="UP001155587">
    <property type="component" value="Unassembled WGS sequence"/>
</dbReference>
<feature type="domain" description="FHA" evidence="2">
    <location>
        <begin position="30"/>
        <end position="80"/>
    </location>
</feature>
<dbReference type="PROSITE" id="PS50006">
    <property type="entry name" value="FHA_DOMAIN"/>
    <property type="match status" value="1"/>
</dbReference>
<evidence type="ECO:0000313" key="4">
    <source>
        <dbReference type="Proteomes" id="UP001155587"/>
    </source>
</evidence>
<dbReference type="Pfam" id="PF20232">
    <property type="entry name" value="T6SS_FHA_C"/>
    <property type="match status" value="1"/>
</dbReference>
<sequence>MRLNQLVLFISKCPEEYVGVKQFEMPESGGSIGRSAGCTLSLIDHNRFISGTHCLISVYGDTFYISDVSTNGILVNGNKILKNQPVSICDGDIISMGQYEISIALEQVVATQDIASDIAPERDSTDPLVNLGEVVVEESVQVGSLEDIFMETKLDEIESHDPVAHLQFSMHSEDDHLISDENNLESSQVNSINNSRQIVDDSLSIHSEIELSSLIPEDWMGMEKLKTQLEQDQDKPDGAFIHHQNAYSSEKGKVEGTHPSLEGVGSKPRQLNVGEDSRQKWEEVTQPFVPTAQEPTPHNEKEITSNLQGELGNDSSQDLGQFVVTKDLAQAFCEGLGINEADLISKEPEFFKQMGTCLRLCMDNLQKELREIELIKDEPENIQQEANLTELMLILNSQDLLAPTELIEQMLDELQKHRTIYSKAVSDLLIKQSTITDPMRFEDDYVKGSIFTTKSKLWSEYTEFYTHKRRQLHETSLQGQIKEIYNKSTKESHA</sequence>
<reference evidence="3" key="1">
    <citation type="submission" date="2022-02" db="EMBL/GenBank/DDBJ databases">
        <title>Vibrio sp. nov, a new bacterium isolated from seawater.</title>
        <authorList>
            <person name="Yuan Y."/>
        </authorList>
    </citation>
    <scope>NUCLEOTIDE SEQUENCE</scope>
    <source>
        <strain evidence="3">ZSDZ65</strain>
    </source>
</reference>
<dbReference type="RefSeq" id="WP_265677205.1">
    <property type="nucleotide sequence ID" value="NZ_JAKRRY010000043.1"/>
</dbReference>
<dbReference type="SUPFAM" id="SSF49879">
    <property type="entry name" value="SMAD/FHA domain"/>
    <property type="match status" value="1"/>
</dbReference>
<name>A0A9X3CS40_9VIBR</name>
<accession>A0A9X3CS40</accession>
<feature type="region of interest" description="Disordered" evidence="1">
    <location>
        <begin position="246"/>
        <end position="280"/>
    </location>
</feature>